<gene>
    <name evidence="3 4" type="primary">LOC113469254</name>
</gene>
<evidence type="ECO:0000256" key="1">
    <source>
        <dbReference type="SAM" id="MobiDB-lite"/>
    </source>
</evidence>
<evidence type="ECO:0000313" key="4">
    <source>
        <dbReference type="RefSeq" id="XP_026682601.1"/>
    </source>
</evidence>
<name>A0A3Q0J2F2_DIACI</name>
<dbReference type="RefSeq" id="XP_026682600.1">
    <property type="nucleotide sequence ID" value="XM_026826799.1"/>
</dbReference>
<protein>
    <submittedName>
        <fullName evidence="3">Uncharacterized protein LOC113469254 isoform X1</fullName>
    </submittedName>
    <submittedName>
        <fullName evidence="4">Uncharacterized protein LOC113469254 isoform X2</fullName>
    </submittedName>
</protein>
<dbReference type="RefSeq" id="XP_026682601.1">
    <property type="nucleotide sequence ID" value="XM_026826800.1"/>
</dbReference>
<dbReference type="PaxDb" id="121845-A0A3Q0J2F2"/>
<keyword evidence="2" id="KW-1185">Reference proteome</keyword>
<evidence type="ECO:0000313" key="3">
    <source>
        <dbReference type="RefSeq" id="XP_026682600.1"/>
    </source>
</evidence>
<sequence length="184" mass="20445">MYVIFPAEDLVELTLARPRYVFPVRESSNPSTSTPTPLPNNPHSQQDTQIPVPILINHTTKNQSNSKTNPNKNKNHNLIPNNLNAATTSSSVAYSSSVAHSNSVASVNTNSSGGARGKKKKLVFRDVMANNCEVSLKDLSHPSLNEHLKNHNAATFKLVRTGKKIVQVLVMYLTKLFRYLWIIR</sequence>
<proteinExistence type="predicted"/>
<dbReference type="GeneID" id="113469254"/>
<reference evidence="3 4" key="1">
    <citation type="submission" date="2025-04" db="UniProtKB">
        <authorList>
            <consortium name="RefSeq"/>
        </authorList>
    </citation>
    <scope>IDENTIFICATION</scope>
</reference>
<dbReference type="KEGG" id="dci:113469254"/>
<feature type="region of interest" description="Disordered" evidence="1">
    <location>
        <begin position="24"/>
        <end position="48"/>
    </location>
</feature>
<dbReference type="AlphaFoldDB" id="A0A3Q0J2F2"/>
<dbReference type="Proteomes" id="UP000079169">
    <property type="component" value="Unplaced"/>
</dbReference>
<organism evidence="2 4">
    <name type="scientific">Diaphorina citri</name>
    <name type="common">Asian citrus psyllid</name>
    <dbReference type="NCBI Taxonomy" id="121845"/>
    <lineage>
        <taxon>Eukaryota</taxon>
        <taxon>Metazoa</taxon>
        <taxon>Ecdysozoa</taxon>
        <taxon>Arthropoda</taxon>
        <taxon>Hexapoda</taxon>
        <taxon>Insecta</taxon>
        <taxon>Pterygota</taxon>
        <taxon>Neoptera</taxon>
        <taxon>Paraneoptera</taxon>
        <taxon>Hemiptera</taxon>
        <taxon>Sternorrhyncha</taxon>
        <taxon>Psylloidea</taxon>
        <taxon>Psyllidae</taxon>
        <taxon>Diaphorininae</taxon>
        <taxon>Diaphorina</taxon>
    </lineage>
</organism>
<evidence type="ECO:0000313" key="2">
    <source>
        <dbReference type="Proteomes" id="UP000079169"/>
    </source>
</evidence>
<accession>A0A3Q0J2F2</accession>